<organism evidence="1 2">
    <name type="scientific">Paramecium sonneborni</name>
    <dbReference type="NCBI Taxonomy" id="65129"/>
    <lineage>
        <taxon>Eukaryota</taxon>
        <taxon>Sar</taxon>
        <taxon>Alveolata</taxon>
        <taxon>Ciliophora</taxon>
        <taxon>Intramacronucleata</taxon>
        <taxon>Oligohymenophorea</taxon>
        <taxon>Peniculida</taxon>
        <taxon>Parameciidae</taxon>
        <taxon>Paramecium</taxon>
    </lineage>
</organism>
<comment type="caution">
    <text evidence="1">The sequence shown here is derived from an EMBL/GenBank/DDBJ whole genome shotgun (WGS) entry which is preliminary data.</text>
</comment>
<gene>
    <name evidence="1" type="ORF">PSON_ATCC_30995.1.T0770217</name>
</gene>
<evidence type="ECO:0000313" key="1">
    <source>
        <dbReference type="EMBL" id="CAD8102350.1"/>
    </source>
</evidence>
<proteinExistence type="predicted"/>
<protein>
    <submittedName>
        <fullName evidence="1">Uncharacterized protein</fullName>
    </submittedName>
</protein>
<dbReference type="AlphaFoldDB" id="A0A8S1PG90"/>
<keyword evidence="2" id="KW-1185">Reference proteome</keyword>
<reference evidence="1" key="1">
    <citation type="submission" date="2021-01" db="EMBL/GenBank/DDBJ databases">
        <authorList>
            <consortium name="Genoscope - CEA"/>
            <person name="William W."/>
        </authorList>
    </citation>
    <scope>NUCLEOTIDE SEQUENCE</scope>
</reference>
<accession>A0A8S1PG90</accession>
<dbReference type="Proteomes" id="UP000692954">
    <property type="component" value="Unassembled WGS sequence"/>
</dbReference>
<evidence type="ECO:0000313" key="2">
    <source>
        <dbReference type="Proteomes" id="UP000692954"/>
    </source>
</evidence>
<name>A0A8S1PG90_9CILI</name>
<sequence length="55" mass="6552">MEIKEISYRDNGILCQKELGEKFSKTSETRLKNQMKQMNGLIQINNLKKYCKKQK</sequence>
<dbReference type="EMBL" id="CAJJDN010000077">
    <property type="protein sequence ID" value="CAD8102350.1"/>
    <property type="molecule type" value="Genomic_DNA"/>
</dbReference>